<accession>A0A2M4B6N8</accession>
<dbReference type="EMBL" id="GGFK01015404">
    <property type="protein sequence ID" value="MBW48725.1"/>
    <property type="molecule type" value="Transcribed_RNA"/>
</dbReference>
<organism evidence="1">
    <name type="scientific">Anopheles triannulatus</name>
    <dbReference type="NCBI Taxonomy" id="58253"/>
    <lineage>
        <taxon>Eukaryota</taxon>
        <taxon>Metazoa</taxon>
        <taxon>Ecdysozoa</taxon>
        <taxon>Arthropoda</taxon>
        <taxon>Hexapoda</taxon>
        <taxon>Insecta</taxon>
        <taxon>Pterygota</taxon>
        <taxon>Neoptera</taxon>
        <taxon>Endopterygota</taxon>
        <taxon>Diptera</taxon>
        <taxon>Nematocera</taxon>
        <taxon>Culicoidea</taxon>
        <taxon>Culicidae</taxon>
        <taxon>Anophelinae</taxon>
        <taxon>Anopheles</taxon>
    </lineage>
</organism>
<protein>
    <submittedName>
        <fullName evidence="1">Putative secreted protein</fullName>
    </submittedName>
</protein>
<dbReference type="AlphaFoldDB" id="A0A2M4B6N8"/>
<sequence length="95" mass="10862">MWWSRSMPLTVHLVLCEHTESQSGRGRRRTLVSAPDISVTRECGEGVVAIPLLLLLLLDDALERRERECELSSRLQPASPPVTAWLRKGIDAWRW</sequence>
<evidence type="ECO:0000313" key="1">
    <source>
        <dbReference type="EMBL" id="MBW48725.1"/>
    </source>
</evidence>
<reference evidence="1" key="1">
    <citation type="submission" date="2018-01" db="EMBL/GenBank/DDBJ databases">
        <title>An insight into the sialome of Amazonian anophelines.</title>
        <authorList>
            <person name="Ribeiro J.M."/>
            <person name="Scarpassa V."/>
            <person name="Calvo E."/>
        </authorList>
    </citation>
    <scope>NUCLEOTIDE SEQUENCE</scope>
    <source>
        <tissue evidence="1">Salivary glands</tissue>
    </source>
</reference>
<proteinExistence type="predicted"/>
<name>A0A2M4B6N8_9DIPT</name>